<protein>
    <submittedName>
        <fullName evidence="1">Uncharacterized protein</fullName>
    </submittedName>
</protein>
<proteinExistence type="predicted"/>
<evidence type="ECO:0000313" key="2">
    <source>
        <dbReference type="Proteomes" id="UP000475862"/>
    </source>
</evidence>
<sequence length="317" mass="37284">MHGPPKKYKIINIHCAIKYNIKAIKNRNILVSRYSLSVPISLMTISKLIEHPFISSSKRGMVGIETWKNFILLHVTLIYYNETQLRKVFTERYYIIMFNSNQSIKTFKNDFDQNLKTIKRLFMKKLKSFIVKPIILVKVRGTEGDGVPLLIYDFEWSKEDIDPMHFVALILLGVARETLVIMCHVISILSCRQSTRGGLRTSRDVYWIKYNYVPSRGFHIVLENRSNAINLLRNELFNFKKKIITIGSVVSENIVPKGIAVQHNYTQVASLRFTMRREEYNFVTRYYYIINKCLNIGQQDYELRMRVKASRLLLKIR</sequence>
<comment type="caution">
    <text evidence="1">The sequence shown here is derived from an EMBL/GenBank/DDBJ whole genome shotgun (WGS) entry which is preliminary data.</text>
</comment>
<dbReference type="Proteomes" id="UP000475862">
    <property type="component" value="Unassembled WGS sequence"/>
</dbReference>
<gene>
    <name evidence="1" type="ORF">AGLY_004051</name>
</gene>
<keyword evidence="2" id="KW-1185">Reference proteome</keyword>
<reference evidence="1 2" key="1">
    <citation type="submission" date="2019-08" db="EMBL/GenBank/DDBJ databases">
        <title>The genome of the soybean aphid Biotype 1, its phylome, world population structure and adaptation to the North American continent.</title>
        <authorList>
            <person name="Giordano R."/>
            <person name="Donthu R.K."/>
            <person name="Hernandez A.G."/>
            <person name="Wright C.L."/>
            <person name="Zimin A.V."/>
        </authorList>
    </citation>
    <scope>NUCLEOTIDE SEQUENCE [LARGE SCALE GENOMIC DNA]</scope>
    <source>
        <tissue evidence="1">Whole aphids</tissue>
    </source>
</reference>
<accession>A0A6G0TX21</accession>
<name>A0A6G0TX21_APHGL</name>
<dbReference type="AlphaFoldDB" id="A0A6G0TX21"/>
<dbReference type="EMBL" id="VYZN01000013">
    <property type="protein sequence ID" value="KAE9540806.1"/>
    <property type="molecule type" value="Genomic_DNA"/>
</dbReference>
<evidence type="ECO:0000313" key="1">
    <source>
        <dbReference type="EMBL" id="KAE9540806.1"/>
    </source>
</evidence>
<organism evidence="1 2">
    <name type="scientific">Aphis glycines</name>
    <name type="common">Soybean aphid</name>
    <dbReference type="NCBI Taxonomy" id="307491"/>
    <lineage>
        <taxon>Eukaryota</taxon>
        <taxon>Metazoa</taxon>
        <taxon>Ecdysozoa</taxon>
        <taxon>Arthropoda</taxon>
        <taxon>Hexapoda</taxon>
        <taxon>Insecta</taxon>
        <taxon>Pterygota</taxon>
        <taxon>Neoptera</taxon>
        <taxon>Paraneoptera</taxon>
        <taxon>Hemiptera</taxon>
        <taxon>Sternorrhyncha</taxon>
        <taxon>Aphidomorpha</taxon>
        <taxon>Aphidoidea</taxon>
        <taxon>Aphididae</taxon>
        <taxon>Aphidini</taxon>
        <taxon>Aphis</taxon>
        <taxon>Aphis</taxon>
    </lineage>
</organism>